<feature type="region of interest" description="Disordered" evidence="1">
    <location>
        <begin position="38"/>
        <end position="69"/>
    </location>
</feature>
<dbReference type="InterPro" id="IPR009057">
    <property type="entry name" value="Homeodomain-like_sf"/>
</dbReference>
<evidence type="ECO:0000313" key="2">
    <source>
        <dbReference type="EMBL" id="KIE13997.1"/>
    </source>
</evidence>
<feature type="non-terminal residue" evidence="2">
    <location>
        <position position="138"/>
    </location>
</feature>
<name>A0A0C1NGK4_9CYAN</name>
<evidence type="ECO:0000256" key="1">
    <source>
        <dbReference type="SAM" id="MobiDB-lite"/>
    </source>
</evidence>
<organism evidence="2">
    <name type="scientific">Tolypothrix bouteillei VB521301</name>
    <dbReference type="NCBI Taxonomy" id="1479485"/>
    <lineage>
        <taxon>Bacteria</taxon>
        <taxon>Bacillati</taxon>
        <taxon>Cyanobacteriota</taxon>
        <taxon>Cyanophyceae</taxon>
        <taxon>Nostocales</taxon>
        <taxon>Tolypothrichaceae</taxon>
        <taxon>Tolypothrix</taxon>
    </lineage>
</organism>
<comment type="caution">
    <text evidence="2">The sequence shown here is derived from an EMBL/GenBank/DDBJ whole genome shotgun (WGS) entry which is preliminary data.</text>
</comment>
<sequence length="138" mass="15012">MQSYLTKIGPMAVIGAATVSLLLVSAIPPVFSQIEPEVPAEAPATSGGEITIEDGSDEPTNQDGYSTDRVGEDVYSTYSSFRCYEVQLVLIKSKDNTVMKAYSVDIREKIVAAHIEEKISIRQVALRFAVSKSLVQKL</sequence>
<evidence type="ECO:0008006" key="3">
    <source>
        <dbReference type="Google" id="ProtNLM"/>
    </source>
</evidence>
<gene>
    <name evidence="2" type="ORF">DA73_0201270</name>
</gene>
<dbReference type="EMBL" id="JHEG02000001">
    <property type="protein sequence ID" value="KIE13997.1"/>
    <property type="molecule type" value="Genomic_DNA"/>
</dbReference>
<proteinExistence type="predicted"/>
<accession>A0A0C1NGK4</accession>
<reference evidence="2" key="1">
    <citation type="journal article" date="2015" name="Genome Announc.">
        <title>Draft Genome Sequence of Tolypothrix boutellei Strain VB521301.</title>
        <authorList>
            <person name="Chandrababunaidu M.M."/>
            <person name="Singh D."/>
            <person name="Sen D."/>
            <person name="Bhan S."/>
            <person name="Das S."/>
            <person name="Gupta A."/>
            <person name="Adhikary S.P."/>
            <person name="Tripathy S."/>
        </authorList>
    </citation>
    <scope>NUCLEOTIDE SEQUENCE</scope>
    <source>
        <strain evidence="2">VB521301</strain>
    </source>
</reference>
<dbReference type="SUPFAM" id="SSF46689">
    <property type="entry name" value="Homeodomain-like"/>
    <property type="match status" value="1"/>
</dbReference>
<dbReference type="AlphaFoldDB" id="A0A0C1NGK4"/>
<protein>
    <recommendedName>
        <fullName evidence="3">HTH psq-type domain-containing protein</fullName>
    </recommendedName>
</protein>